<feature type="region of interest" description="Disordered" evidence="1">
    <location>
        <begin position="64"/>
        <end position="103"/>
    </location>
</feature>
<dbReference type="RefSeq" id="WP_012875205.1">
    <property type="nucleotide sequence ID" value="NC_013525.1"/>
</dbReference>
<reference evidence="4" key="1">
    <citation type="journal article" date="2010" name="Stand. Genomic Sci.">
        <title>Complete genome sequence of 'Thermobaculum terrenum' type strain (YNP1).</title>
        <authorList>
            <person name="Kiss H."/>
            <person name="Cleland D."/>
            <person name="Lapidus A."/>
            <person name="Lucas S."/>
            <person name="Glavina Del Rio T."/>
            <person name="Nolan M."/>
            <person name="Tice H."/>
            <person name="Han C."/>
            <person name="Goodwin L."/>
            <person name="Pitluck S."/>
            <person name="Liolios K."/>
            <person name="Ivanova N."/>
            <person name="Mavromatis K."/>
            <person name="Ovchinnikova G."/>
            <person name="Pati A."/>
            <person name="Chen A."/>
            <person name="Palaniappan K."/>
            <person name="Land M."/>
            <person name="Hauser L."/>
            <person name="Chang Y."/>
            <person name="Jeffries C."/>
            <person name="Lu M."/>
            <person name="Brettin T."/>
            <person name="Detter J."/>
            <person name="Goker M."/>
            <person name="Tindall B."/>
            <person name="Beck B."/>
            <person name="McDermott T."/>
            <person name="Woyke T."/>
            <person name="Bristow J."/>
            <person name="Eisen J."/>
            <person name="Markowitz V."/>
            <person name="Hugenholtz P."/>
            <person name="Kyrpides N."/>
            <person name="Klenk H."/>
            <person name="Cheng J."/>
        </authorList>
    </citation>
    <scope>NUCLEOTIDE SEQUENCE [LARGE SCALE GENOMIC DNA]</scope>
    <source>
        <strain evidence="4">ATCC BAA-798 / YNP1</strain>
    </source>
</reference>
<dbReference type="eggNOG" id="COG4980">
    <property type="taxonomic scope" value="Bacteria"/>
</dbReference>
<feature type="compositionally biased region" description="Basic and acidic residues" evidence="1">
    <location>
        <begin position="94"/>
        <end position="103"/>
    </location>
</feature>
<gene>
    <name evidence="3" type="ordered locus">Tter_1262</name>
</gene>
<keyword evidence="2" id="KW-0472">Membrane</keyword>
<dbReference type="EMBL" id="CP001825">
    <property type="protein sequence ID" value="ACZ42170.1"/>
    <property type="molecule type" value="Genomic_DNA"/>
</dbReference>
<evidence type="ECO:0000256" key="1">
    <source>
        <dbReference type="SAM" id="MobiDB-lite"/>
    </source>
</evidence>
<feature type="compositionally biased region" description="Basic and acidic residues" evidence="1">
    <location>
        <begin position="69"/>
        <end position="78"/>
    </location>
</feature>
<organism evidence="3 4">
    <name type="scientific">Thermobaculum terrenum (strain ATCC BAA-798 / CCMEE 7001 / YNP1)</name>
    <dbReference type="NCBI Taxonomy" id="525904"/>
    <lineage>
        <taxon>Bacteria</taxon>
        <taxon>Bacillati</taxon>
        <taxon>Chloroflexota</taxon>
        <taxon>Chloroflexia</taxon>
        <taxon>Candidatus Thermobaculales</taxon>
        <taxon>Candidatus Thermobaculaceae</taxon>
        <taxon>Thermobaculum</taxon>
    </lineage>
</organism>
<evidence type="ECO:0000313" key="3">
    <source>
        <dbReference type="EMBL" id="ACZ42170.1"/>
    </source>
</evidence>
<dbReference type="Pfam" id="PF12732">
    <property type="entry name" value="YtxH"/>
    <property type="match status" value="1"/>
</dbReference>
<feature type="transmembrane region" description="Helical" evidence="2">
    <location>
        <begin position="6"/>
        <end position="23"/>
    </location>
</feature>
<evidence type="ECO:0008006" key="5">
    <source>
        <dbReference type="Google" id="ProtNLM"/>
    </source>
</evidence>
<keyword evidence="2" id="KW-0812">Transmembrane</keyword>
<dbReference type="HOGENOM" id="CLU_2262520_0_0_0"/>
<evidence type="ECO:0000313" key="4">
    <source>
        <dbReference type="Proteomes" id="UP000000323"/>
    </source>
</evidence>
<evidence type="ECO:0000256" key="2">
    <source>
        <dbReference type="SAM" id="Phobius"/>
    </source>
</evidence>
<sequence length="103" mass="11458">MSKLITAIKWFVYGLTFGILFAPRSGRETRAQIVQWLTGYVSDVLDASSQTIDRTARRTQEVVEQAQRATERAGEKAESMQSSASENISNASEQIRHSGPDTH</sequence>
<dbReference type="OrthoDB" id="9814904at2"/>
<dbReference type="Proteomes" id="UP000000323">
    <property type="component" value="Chromosome 1"/>
</dbReference>
<keyword evidence="4" id="KW-1185">Reference proteome</keyword>
<accession>D1CBK5</accession>
<dbReference type="KEGG" id="ttr:Tter_1262"/>
<dbReference type="STRING" id="525904.Tter_1262"/>
<feature type="compositionally biased region" description="Low complexity" evidence="1">
    <location>
        <begin position="81"/>
        <end position="93"/>
    </location>
</feature>
<name>D1CBK5_THET1</name>
<dbReference type="AlphaFoldDB" id="D1CBK5"/>
<dbReference type="InterPro" id="IPR024623">
    <property type="entry name" value="YtxH"/>
</dbReference>
<protein>
    <recommendedName>
        <fullName evidence="5">YtxH domain-containing protein</fullName>
    </recommendedName>
</protein>
<keyword evidence="2" id="KW-1133">Transmembrane helix</keyword>
<proteinExistence type="predicted"/>